<comment type="caution">
    <text evidence="1">The sequence shown here is derived from an EMBL/GenBank/DDBJ whole genome shotgun (WGS) entry which is preliminary data.</text>
</comment>
<dbReference type="RefSeq" id="WP_168913140.1">
    <property type="nucleotide sequence ID" value="NZ_JABACI010000004.1"/>
</dbReference>
<gene>
    <name evidence="1" type="ORF">HF576_12380</name>
</gene>
<accession>A0ABX1KEC0</accession>
<evidence type="ECO:0000313" key="1">
    <source>
        <dbReference type="EMBL" id="NLP84648.1"/>
    </source>
</evidence>
<name>A0ABX1KEC0_9MICO</name>
<organism evidence="1 2">
    <name type="scientific">Microbacterium salsuginis</name>
    <dbReference type="NCBI Taxonomy" id="2722803"/>
    <lineage>
        <taxon>Bacteria</taxon>
        <taxon>Bacillati</taxon>
        <taxon>Actinomycetota</taxon>
        <taxon>Actinomycetes</taxon>
        <taxon>Micrococcales</taxon>
        <taxon>Microbacteriaceae</taxon>
        <taxon>Microbacterium</taxon>
    </lineage>
</organism>
<protein>
    <submittedName>
        <fullName evidence="1">Uncharacterized protein</fullName>
    </submittedName>
</protein>
<dbReference type="EMBL" id="JABACI010000004">
    <property type="protein sequence ID" value="NLP84648.1"/>
    <property type="molecule type" value="Genomic_DNA"/>
</dbReference>
<proteinExistence type="predicted"/>
<sequence length="198" mass="21839">MPRLQADADPNLWVPVTESLGFRGRRHRKAAIRMLLTQASGALGGEARPGSGVAAWAMSQAAPFLMRKAAGRVLVWVWKADAELVVAMAQLQQATIELRTARAMMPMEYDDTQSFRNPFLGVGEKLEMPLPPDPRQPPFATYTWDIGTHFVTLTAVCSDRERFGTVIGSVDDLARTLRVNDDLTLGESPEVLRIEPGH</sequence>
<keyword evidence="2" id="KW-1185">Reference proteome</keyword>
<reference evidence="1 2" key="1">
    <citation type="submission" date="2020-04" db="EMBL/GenBank/DDBJ databases">
        <title>CFH 90308 Microbacterium sp.</title>
        <authorList>
            <person name="Nie G."/>
            <person name="Ming H."/>
            <person name="Xia T."/>
        </authorList>
    </citation>
    <scope>NUCLEOTIDE SEQUENCE [LARGE SCALE GENOMIC DNA]</scope>
    <source>
        <strain evidence="1 2">CFH 90308</strain>
    </source>
</reference>
<evidence type="ECO:0000313" key="2">
    <source>
        <dbReference type="Proteomes" id="UP001429745"/>
    </source>
</evidence>
<dbReference type="Proteomes" id="UP001429745">
    <property type="component" value="Unassembled WGS sequence"/>
</dbReference>